<feature type="domain" description="Tyr recombinase" evidence="5">
    <location>
        <begin position="222"/>
        <end position="440"/>
    </location>
</feature>
<dbReference type="SUPFAM" id="SSF56349">
    <property type="entry name" value="DNA breaking-rejoining enzymes"/>
    <property type="match status" value="1"/>
</dbReference>
<dbReference type="Pfam" id="PF13356">
    <property type="entry name" value="Arm-DNA-bind_3"/>
    <property type="match status" value="1"/>
</dbReference>
<dbReference type="Gene3D" id="1.10.150.130">
    <property type="match status" value="1"/>
</dbReference>
<evidence type="ECO:0000313" key="6">
    <source>
        <dbReference type="EMBL" id="SPS05749.1"/>
    </source>
</evidence>
<dbReference type="InterPro" id="IPR002104">
    <property type="entry name" value="Integrase_catalytic"/>
</dbReference>
<dbReference type="PANTHER" id="PTHR30629">
    <property type="entry name" value="PROPHAGE INTEGRASE"/>
    <property type="match status" value="1"/>
</dbReference>
<name>A0A2X0QUE8_9PROT</name>
<dbReference type="InterPro" id="IPR011010">
    <property type="entry name" value="DNA_brk_join_enz"/>
</dbReference>
<dbReference type="InterPro" id="IPR010998">
    <property type="entry name" value="Integrase_recombinase_N"/>
</dbReference>
<evidence type="ECO:0000256" key="3">
    <source>
        <dbReference type="ARBA" id="ARBA00023125"/>
    </source>
</evidence>
<dbReference type="GO" id="GO:0006310">
    <property type="term" value="P:DNA recombination"/>
    <property type="evidence" value="ECO:0007669"/>
    <property type="project" value="UniProtKB-KW"/>
</dbReference>
<dbReference type="PROSITE" id="PS51898">
    <property type="entry name" value="TYR_RECOMBINASE"/>
    <property type="match status" value="1"/>
</dbReference>
<evidence type="ECO:0000259" key="5">
    <source>
        <dbReference type="PROSITE" id="PS51898"/>
    </source>
</evidence>
<dbReference type="InterPro" id="IPR013762">
    <property type="entry name" value="Integrase-like_cat_sf"/>
</dbReference>
<dbReference type="InterPro" id="IPR025166">
    <property type="entry name" value="Integrase_DNA_bind_dom"/>
</dbReference>
<dbReference type="InterPro" id="IPR038488">
    <property type="entry name" value="Integrase_DNA-bd_sf"/>
</dbReference>
<dbReference type="GO" id="GO:0003677">
    <property type="term" value="F:DNA binding"/>
    <property type="evidence" value="ECO:0007669"/>
    <property type="project" value="UniProtKB-KW"/>
</dbReference>
<dbReference type="PANTHER" id="PTHR30629:SF2">
    <property type="entry name" value="PROPHAGE INTEGRASE INTS-RELATED"/>
    <property type="match status" value="1"/>
</dbReference>
<dbReference type="Pfam" id="PF00589">
    <property type="entry name" value="Phage_integrase"/>
    <property type="match status" value="1"/>
</dbReference>
<sequence length="458" mass="52982">MAKSLTVKEIESLKPETKGYRKCVDQNLNIWVAPNGKKTWSVRYTVNGKQCFGTLPKPFGNKGSGYMTLAEARTECQRIQGLARSGIDYRIQHEEELKRKAELKEKEARENSIITNLFDSWIENGVNRKDGNKSIVQSFKKHVLPTIGNIKIKELNEHHLTNLYRSIINSGKNRTAVLVSKDICQMLAWGEKRRPWRSLMAEGNPASLVQINKLLPPDYTNIRERILSSEEIWSLNQIFLTMTANYNNSKEKNGIERPLKKETQHALWISLSTTCRIGELLKSEWCHVDFTNRTWFIPKENTKGEIGNKQSITVFLSDFTLKQFKELYELTKGSKWVFPATYKSMSHICEKAISKQVGDRQIKFKNRTKKLTSRRESNSLVLGNEDWTPHDLRRTGATLMQKLGITNHIVDLCQNHSVLTGTQKHYLLHEYDDEKKDAWQRLGQELERIINLPNPLIR</sequence>
<dbReference type="Gene3D" id="3.30.160.390">
    <property type="entry name" value="Integrase, DNA-binding domain"/>
    <property type="match status" value="1"/>
</dbReference>
<proteinExistence type="inferred from homology"/>
<dbReference type="Gene3D" id="1.10.443.10">
    <property type="entry name" value="Intergrase catalytic core"/>
    <property type="match status" value="1"/>
</dbReference>
<dbReference type="EMBL" id="LS423452">
    <property type="protein sequence ID" value="SPS05749.1"/>
    <property type="molecule type" value="Genomic_DNA"/>
</dbReference>
<evidence type="ECO:0000256" key="4">
    <source>
        <dbReference type="ARBA" id="ARBA00023172"/>
    </source>
</evidence>
<protein>
    <submittedName>
        <fullName evidence="6">Integrase</fullName>
    </submittedName>
</protein>
<keyword evidence="3" id="KW-0238">DNA-binding</keyword>
<evidence type="ECO:0000256" key="1">
    <source>
        <dbReference type="ARBA" id="ARBA00008857"/>
    </source>
</evidence>
<dbReference type="InterPro" id="IPR053876">
    <property type="entry name" value="Phage_int_M"/>
</dbReference>
<dbReference type="CDD" id="cd00801">
    <property type="entry name" value="INT_P4_C"/>
    <property type="match status" value="1"/>
</dbReference>
<reference evidence="6" key="1">
    <citation type="submission" date="2018-05" db="EMBL/GenBank/DDBJ databases">
        <authorList>
            <person name="Lanie J.A."/>
            <person name="Ng W.-L."/>
            <person name="Kazmierczak K.M."/>
            <person name="Andrzejewski T.M."/>
            <person name="Davidsen T.M."/>
            <person name="Wayne K.J."/>
            <person name="Tettelin H."/>
            <person name="Glass J.I."/>
            <person name="Rusch D."/>
            <person name="Podicherti R."/>
            <person name="Tsui H.-C.T."/>
            <person name="Winkler M.E."/>
        </authorList>
    </citation>
    <scope>NUCLEOTIDE SEQUENCE</scope>
    <source>
        <strain evidence="6">KNB</strain>
    </source>
</reference>
<dbReference type="AlphaFoldDB" id="A0A2X0QUE8"/>
<accession>A0A2X0QUE8</accession>
<gene>
    <name evidence="6" type="ORF">NITFAB_1339</name>
</gene>
<organism evidence="6">
    <name type="scientific">Candidatus Nitrotoga fabula</name>
    <dbReference type="NCBI Taxonomy" id="2182327"/>
    <lineage>
        <taxon>Bacteria</taxon>
        <taxon>Pseudomonadati</taxon>
        <taxon>Pseudomonadota</taxon>
        <taxon>Betaproteobacteria</taxon>
        <taxon>Nitrosomonadales</taxon>
        <taxon>Gallionellaceae</taxon>
        <taxon>Candidatus Nitrotoga</taxon>
    </lineage>
</organism>
<keyword evidence="2" id="KW-0229">DNA integration</keyword>
<dbReference type="InterPro" id="IPR050808">
    <property type="entry name" value="Phage_Integrase"/>
</dbReference>
<comment type="similarity">
    <text evidence="1">Belongs to the 'phage' integrase family.</text>
</comment>
<dbReference type="GO" id="GO:0015074">
    <property type="term" value="P:DNA integration"/>
    <property type="evidence" value="ECO:0007669"/>
    <property type="project" value="UniProtKB-KW"/>
</dbReference>
<keyword evidence="4" id="KW-0233">DNA recombination</keyword>
<evidence type="ECO:0000256" key="2">
    <source>
        <dbReference type="ARBA" id="ARBA00022908"/>
    </source>
</evidence>
<dbReference type="Pfam" id="PF22022">
    <property type="entry name" value="Phage_int_M"/>
    <property type="match status" value="1"/>
</dbReference>